<dbReference type="AlphaFoldDB" id="A0A1L7WDJ6"/>
<feature type="region of interest" description="Disordered" evidence="1">
    <location>
        <begin position="216"/>
        <end position="252"/>
    </location>
</feature>
<name>A0A1L7WDJ6_9HELO</name>
<dbReference type="EMBL" id="FJOG01000001">
    <property type="protein sequence ID" value="CZR50851.1"/>
    <property type="molecule type" value="Genomic_DNA"/>
</dbReference>
<dbReference type="OrthoDB" id="5334491at2759"/>
<feature type="compositionally biased region" description="Basic and acidic residues" evidence="1">
    <location>
        <begin position="136"/>
        <end position="181"/>
    </location>
</feature>
<feature type="region of interest" description="Disordered" evidence="1">
    <location>
        <begin position="1"/>
        <end position="54"/>
    </location>
</feature>
<feature type="compositionally biased region" description="Low complexity" evidence="1">
    <location>
        <begin position="73"/>
        <end position="88"/>
    </location>
</feature>
<sequence length="327" mass="36467">MLLPSALTCESTSSLSAPKPTSYFPPSSTLFASPPISPPTTTTQLSFQTPASSSNTTISSIYSTCRALQSMLTTPSQLPSPPTQRTQLASSIPIISSPFKLRLRNRGNRSEDQSLTPRKKIGKRAPPRGVNKRRRAIEDEMSRETVDSDCDSEHEHENESEEKENARQTPEREEREGERPRTPKRIRLAPEILPLGLDRSDFHALHLQHQLSSQPLFFPSSQSSHSNAGPFSSNNTQQQEMESEENEEWSTEDDRLLVELVLEKLKLSKSEWQDCARSLGRDRGSVGRRWKSLMAGGDVGLKGRPKAVGGIGGRGKMERGRIYGSWR</sequence>
<dbReference type="Gene3D" id="1.10.10.60">
    <property type="entry name" value="Homeodomain-like"/>
    <property type="match status" value="1"/>
</dbReference>
<keyword evidence="4" id="KW-1185">Reference proteome</keyword>
<accession>A0A1L7WDJ6</accession>
<dbReference type="PROSITE" id="PS50090">
    <property type="entry name" value="MYB_LIKE"/>
    <property type="match status" value="1"/>
</dbReference>
<feature type="domain" description="Myb-like" evidence="2">
    <location>
        <begin position="241"/>
        <end position="294"/>
    </location>
</feature>
<evidence type="ECO:0000313" key="4">
    <source>
        <dbReference type="Proteomes" id="UP000184330"/>
    </source>
</evidence>
<organism evidence="3 4">
    <name type="scientific">Phialocephala subalpina</name>
    <dbReference type="NCBI Taxonomy" id="576137"/>
    <lineage>
        <taxon>Eukaryota</taxon>
        <taxon>Fungi</taxon>
        <taxon>Dikarya</taxon>
        <taxon>Ascomycota</taxon>
        <taxon>Pezizomycotina</taxon>
        <taxon>Leotiomycetes</taxon>
        <taxon>Helotiales</taxon>
        <taxon>Mollisiaceae</taxon>
        <taxon>Phialocephala</taxon>
        <taxon>Phialocephala fortinii species complex</taxon>
    </lineage>
</organism>
<evidence type="ECO:0000259" key="2">
    <source>
        <dbReference type="PROSITE" id="PS50090"/>
    </source>
</evidence>
<feature type="compositionally biased region" description="Basic residues" evidence="1">
    <location>
        <begin position="117"/>
        <end position="135"/>
    </location>
</feature>
<reference evidence="3 4" key="1">
    <citation type="submission" date="2016-03" db="EMBL/GenBank/DDBJ databases">
        <authorList>
            <person name="Ploux O."/>
        </authorList>
    </citation>
    <scope>NUCLEOTIDE SEQUENCE [LARGE SCALE GENOMIC DNA]</scope>
    <source>
        <strain evidence="3 4">UAMH 11012</strain>
    </source>
</reference>
<gene>
    <name evidence="3" type="ORF">PAC_00725</name>
</gene>
<evidence type="ECO:0000313" key="3">
    <source>
        <dbReference type="EMBL" id="CZR50851.1"/>
    </source>
</evidence>
<proteinExistence type="predicted"/>
<dbReference type="Proteomes" id="UP000184330">
    <property type="component" value="Unassembled WGS sequence"/>
</dbReference>
<protein>
    <recommendedName>
        <fullName evidence="2">Myb-like domain-containing protein</fullName>
    </recommendedName>
</protein>
<dbReference type="InterPro" id="IPR001005">
    <property type="entry name" value="SANT/Myb"/>
</dbReference>
<evidence type="ECO:0000256" key="1">
    <source>
        <dbReference type="SAM" id="MobiDB-lite"/>
    </source>
</evidence>
<feature type="region of interest" description="Disordered" evidence="1">
    <location>
        <begin position="73"/>
        <end position="187"/>
    </location>
</feature>
<feature type="compositionally biased region" description="Acidic residues" evidence="1">
    <location>
        <begin position="241"/>
        <end position="251"/>
    </location>
</feature>